<dbReference type="Proteomes" id="UP001443914">
    <property type="component" value="Unassembled WGS sequence"/>
</dbReference>
<reference evidence="2" key="1">
    <citation type="submission" date="2024-03" db="EMBL/GenBank/DDBJ databases">
        <title>WGS assembly of Saponaria officinalis var. Norfolk2.</title>
        <authorList>
            <person name="Jenkins J."/>
            <person name="Shu S."/>
            <person name="Grimwood J."/>
            <person name="Barry K."/>
            <person name="Goodstein D."/>
            <person name="Schmutz J."/>
            <person name="Leebens-Mack J."/>
            <person name="Osbourn A."/>
        </authorList>
    </citation>
    <scope>NUCLEOTIDE SEQUENCE [LARGE SCALE GENOMIC DNA]</scope>
    <source>
        <strain evidence="2">JIC</strain>
    </source>
</reference>
<feature type="region of interest" description="Disordered" evidence="1">
    <location>
        <begin position="333"/>
        <end position="356"/>
    </location>
</feature>
<comment type="caution">
    <text evidence="2">The sequence shown here is derived from an EMBL/GenBank/DDBJ whole genome shotgun (WGS) entry which is preliminary data.</text>
</comment>
<evidence type="ECO:0000313" key="3">
    <source>
        <dbReference type="Proteomes" id="UP001443914"/>
    </source>
</evidence>
<proteinExistence type="predicted"/>
<evidence type="ECO:0000313" key="2">
    <source>
        <dbReference type="EMBL" id="KAK9666572.1"/>
    </source>
</evidence>
<organism evidence="2 3">
    <name type="scientific">Saponaria officinalis</name>
    <name type="common">Common soapwort</name>
    <name type="synonym">Lychnis saponaria</name>
    <dbReference type="NCBI Taxonomy" id="3572"/>
    <lineage>
        <taxon>Eukaryota</taxon>
        <taxon>Viridiplantae</taxon>
        <taxon>Streptophyta</taxon>
        <taxon>Embryophyta</taxon>
        <taxon>Tracheophyta</taxon>
        <taxon>Spermatophyta</taxon>
        <taxon>Magnoliopsida</taxon>
        <taxon>eudicotyledons</taxon>
        <taxon>Gunneridae</taxon>
        <taxon>Pentapetalae</taxon>
        <taxon>Caryophyllales</taxon>
        <taxon>Caryophyllaceae</taxon>
        <taxon>Caryophylleae</taxon>
        <taxon>Saponaria</taxon>
    </lineage>
</organism>
<dbReference type="AlphaFoldDB" id="A0AAW1GP81"/>
<gene>
    <name evidence="2" type="ORF">RND81_14G194800</name>
</gene>
<keyword evidence="3" id="KW-1185">Reference proteome</keyword>
<dbReference type="EMBL" id="JBDFQZ010000014">
    <property type="protein sequence ID" value="KAK9666572.1"/>
    <property type="molecule type" value="Genomic_DNA"/>
</dbReference>
<accession>A0AAW1GP81</accession>
<evidence type="ECO:0000256" key="1">
    <source>
        <dbReference type="SAM" id="MobiDB-lite"/>
    </source>
</evidence>
<name>A0AAW1GP81_SAPOF</name>
<feature type="compositionally biased region" description="Polar residues" evidence="1">
    <location>
        <begin position="344"/>
        <end position="356"/>
    </location>
</feature>
<sequence length="356" mass="39388">MALQVMATSKLQITIPFYPLLTQITECLHFPEPVYQLLDESTNNVCVSVKTNIGPVAYVYVGGEAETIGESCEKASQKAVRDLIKKYSVHVEDITSTRILALKKCVELYRLKRDELENLEKGKAKKQGDNDFGILDRNSVPCVCVDYLSIVRTIFRNIEMQSTPIETVECAPGQFVSRLTITPFNKVNLEECMFSDPCSGLVVAKQNLAKKIIAYLVPLYNIEVIDANYGAQNSTYSSVVCALERESYLTVRERILGIKELMEPSILLVEQDCVTPRAASYQIPTINSLPLSPKKTKYNIASDAHSAVGASGIKAPNYLCPRRTRNGVQASVTRFGVRSPEPRTGSSEPNLSSFAS</sequence>
<protein>
    <submittedName>
        <fullName evidence="2">Uncharacterized protein</fullName>
    </submittedName>
</protein>